<dbReference type="InterPro" id="IPR013216">
    <property type="entry name" value="Methyltransf_11"/>
</dbReference>
<dbReference type="AlphaFoldDB" id="A0A9J6P9S9"/>
<dbReference type="SUPFAM" id="SSF53335">
    <property type="entry name" value="S-adenosyl-L-methionine-dependent methyltransferases"/>
    <property type="match status" value="1"/>
</dbReference>
<sequence length="267" mass="28549">MSERKGFQLAGGAAVAYEQVLVPLWFERWAHALLDLVALAPGEKVLDVACGTGVTTRLAKRAVGARGQVVGLDINAPMLAIARDLAPDLDIAWIEADACDTGLETGSCDAVISQHGYHYLPDKAAALAEMRRALAPGGRIALSIWEGHSPYTAALCEAVARFISADAARTQRSQRETPGPGDLAQALTRAGFRDVEIVRQTLDIRVPSAREFVPLHLGAMPIAGAFQALPEGERDRLVSTVEAAMAPYVRENGLVYPDAVNVMTARR</sequence>
<dbReference type="Pfam" id="PF08241">
    <property type="entry name" value="Methyltransf_11"/>
    <property type="match status" value="1"/>
</dbReference>
<name>A0A9J6P9S9_9PROT</name>
<gene>
    <name evidence="2" type="ORF">NJQ99_04660</name>
</gene>
<dbReference type="Proteomes" id="UP001055804">
    <property type="component" value="Unassembled WGS sequence"/>
</dbReference>
<organism evidence="2 3">
    <name type="scientific">Futiania mangrovi</name>
    <dbReference type="NCBI Taxonomy" id="2959716"/>
    <lineage>
        <taxon>Bacteria</taxon>
        <taxon>Pseudomonadati</taxon>
        <taxon>Pseudomonadota</taxon>
        <taxon>Alphaproteobacteria</taxon>
        <taxon>Futianiales</taxon>
        <taxon>Futianiaceae</taxon>
        <taxon>Futiania</taxon>
    </lineage>
</organism>
<dbReference type="GO" id="GO:0032259">
    <property type="term" value="P:methylation"/>
    <property type="evidence" value="ECO:0007669"/>
    <property type="project" value="UniProtKB-KW"/>
</dbReference>
<keyword evidence="2" id="KW-0808">Transferase</keyword>
<reference evidence="2" key="1">
    <citation type="submission" date="2022-06" db="EMBL/GenBank/DDBJ databases">
        <title>Isolation and Genomics of Futiania mangrovii gen. nov., sp. nov., a Rare and Metabolically-versatile member in the Class Alphaproteobacteria.</title>
        <authorList>
            <person name="Liu L."/>
            <person name="Huang W.-C."/>
            <person name="Pan J."/>
            <person name="Li J."/>
            <person name="Huang Y."/>
            <person name="Du H."/>
            <person name="Liu Y."/>
            <person name="Li M."/>
        </authorList>
    </citation>
    <scope>NUCLEOTIDE SEQUENCE</scope>
    <source>
        <strain evidence="2">FT118</strain>
    </source>
</reference>
<dbReference type="PANTHER" id="PTHR43591:SF24">
    <property type="entry name" value="2-METHOXY-6-POLYPRENYL-1,4-BENZOQUINOL METHYLASE, MITOCHONDRIAL"/>
    <property type="match status" value="1"/>
</dbReference>
<evidence type="ECO:0000313" key="2">
    <source>
        <dbReference type="EMBL" id="MCP1335693.1"/>
    </source>
</evidence>
<dbReference type="Gene3D" id="3.40.50.150">
    <property type="entry name" value="Vaccinia Virus protein VP39"/>
    <property type="match status" value="1"/>
</dbReference>
<comment type="caution">
    <text evidence="2">The sequence shown here is derived from an EMBL/GenBank/DDBJ whole genome shotgun (WGS) entry which is preliminary data.</text>
</comment>
<feature type="domain" description="Methyltransferase type 11" evidence="1">
    <location>
        <begin position="46"/>
        <end position="141"/>
    </location>
</feature>
<proteinExistence type="predicted"/>
<evidence type="ECO:0000313" key="3">
    <source>
        <dbReference type="Proteomes" id="UP001055804"/>
    </source>
</evidence>
<evidence type="ECO:0000259" key="1">
    <source>
        <dbReference type="Pfam" id="PF08241"/>
    </source>
</evidence>
<keyword evidence="2" id="KW-0489">Methyltransferase</keyword>
<protein>
    <submittedName>
        <fullName evidence="2">Methyltransferase domain-containing protein</fullName>
    </submittedName>
</protein>
<dbReference type="GO" id="GO:0008757">
    <property type="term" value="F:S-adenosylmethionine-dependent methyltransferase activity"/>
    <property type="evidence" value="ECO:0007669"/>
    <property type="project" value="InterPro"/>
</dbReference>
<dbReference type="CDD" id="cd02440">
    <property type="entry name" value="AdoMet_MTases"/>
    <property type="match status" value="1"/>
</dbReference>
<dbReference type="PANTHER" id="PTHR43591">
    <property type="entry name" value="METHYLTRANSFERASE"/>
    <property type="match status" value="1"/>
</dbReference>
<accession>A0A9J6P9S9</accession>
<dbReference type="EMBL" id="JAMZFT010000001">
    <property type="protein sequence ID" value="MCP1335693.1"/>
    <property type="molecule type" value="Genomic_DNA"/>
</dbReference>
<dbReference type="RefSeq" id="WP_269331628.1">
    <property type="nucleotide sequence ID" value="NZ_JAMZFT010000001.1"/>
</dbReference>
<dbReference type="InterPro" id="IPR029063">
    <property type="entry name" value="SAM-dependent_MTases_sf"/>
</dbReference>
<keyword evidence="3" id="KW-1185">Reference proteome</keyword>